<dbReference type="SUPFAM" id="SSF50978">
    <property type="entry name" value="WD40 repeat-like"/>
    <property type="match status" value="1"/>
</dbReference>
<protein>
    <submittedName>
        <fullName evidence="6">Protein TOPLESS-like</fullName>
    </submittedName>
</protein>
<evidence type="ECO:0000313" key="6">
    <source>
        <dbReference type="RefSeq" id="XP_048134056.1"/>
    </source>
</evidence>
<organism evidence="5 6">
    <name type="scientific">Rhodamnia argentea</name>
    <dbReference type="NCBI Taxonomy" id="178133"/>
    <lineage>
        <taxon>Eukaryota</taxon>
        <taxon>Viridiplantae</taxon>
        <taxon>Streptophyta</taxon>
        <taxon>Embryophyta</taxon>
        <taxon>Tracheophyta</taxon>
        <taxon>Spermatophyta</taxon>
        <taxon>Magnoliopsida</taxon>
        <taxon>eudicotyledons</taxon>
        <taxon>Gunneridae</taxon>
        <taxon>Pentapetalae</taxon>
        <taxon>rosids</taxon>
        <taxon>malvids</taxon>
        <taxon>Myrtales</taxon>
        <taxon>Myrtaceae</taxon>
        <taxon>Myrtoideae</taxon>
        <taxon>Myrteae</taxon>
        <taxon>Australasian group</taxon>
        <taxon>Rhodamnia</taxon>
    </lineage>
</organism>
<feature type="compositionally biased region" description="Low complexity" evidence="3">
    <location>
        <begin position="622"/>
        <end position="634"/>
    </location>
</feature>
<dbReference type="GeneID" id="115730737"/>
<dbReference type="PANTHER" id="PTHR44083:SF35">
    <property type="entry name" value="TOPLESS-RELATED PROTEIN 4-LIKE ISOFORM X1"/>
    <property type="match status" value="1"/>
</dbReference>
<proteinExistence type="predicted"/>
<feature type="domain" description="Disease resistance protein Roq1-like winged-helix" evidence="4">
    <location>
        <begin position="3"/>
        <end position="45"/>
    </location>
</feature>
<dbReference type="Proteomes" id="UP000827889">
    <property type="component" value="Chromosome 4"/>
</dbReference>
<dbReference type="PROSITE" id="PS50294">
    <property type="entry name" value="WD_REPEATS_REGION"/>
    <property type="match status" value="1"/>
</dbReference>
<sequence>MWDACGFFPGKGIEVLSLLSLIKIDKGGNLLMHDQLRDLGREIIRLENQKEPQNRSRLWTYEEAAEVLGSNKVAPVEELFLRFYSGQFLSEAISCARSVVQRDFGGLGRMGSTQVHLKRPRIPPANNSDMSYRTADSEHVLKRSRPFAISEENNESMADVKHRIADESGNKSWIRKLTEINEPWQCRSLRLPDNTTAARVSRLTYTNSGCAILALTSNAEHKLWKWQQSDGNSTVRATTSVVPQLWRPPGGNLLTNDTRNTNPEEAVPCFALSKNDCYLISTSGGKISLFNIVNFKTMHTFMPPSPASIFLATNPPDNDIITIGMEDSTIQIYSGQVDEVQTKLKGRQRIIKGFNFSTVLNVLWSSSADSQMMTTFMPPPPAAPFVPPPPAATFLAFHPQDNNVIAIGMEDSSILIYNVRVGEVKKKLEGHEKRITGLAFSNVLNILVSSGADSQLCAWSIDGWEKQASRFLQMPTGRVAAPLADTRVQFHVDQIRLLVVQEKQVAIYEAPKLECLQQWVTREASGPITDATYSCNGRSIYVSFKDGSIGVLTASALSLRCRINPAAYIPPNPSLRVYPLAIAAHPFEPNQFALGLTDGSVYVLEPLESEGEWSSSPPVENGAGSSTSSVATSSDQPHLPTAGEAGHAQIWARRLRPRLPPPCDLGTEVLERLSKGRNSRQRQGSSGDLTGHSKKKKRRAHDLRSFDSHSRLIFKEEREIRVLHIRDGGTGRDLISVSKLKGPEEQDLVFLGILFSLVEQQHLLTLSRFSFLSFGIKFHLFEDAVKHYIIRDRKSVISQALMACLMT</sequence>
<dbReference type="InterPro" id="IPR027728">
    <property type="entry name" value="Topless_fam"/>
</dbReference>
<evidence type="ECO:0000256" key="2">
    <source>
        <dbReference type="PROSITE-ProRule" id="PRU00221"/>
    </source>
</evidence>
<evidence type="ECO:0000313" key="5">
    <source>
        <dbReference type="Proteomes" id="UP000827889"/>
    </source>
</evidence>
<dbReference type="PROSITE" id="PS50082">
    <property type="entry name" value="WD_REPEATS_2"/>
    <property type="match status" value="1"/>
</dbReference>
<dbReference type="InterPro" id="IPR001680">
    <property type="entry name" value="WD40_rpt"/>
</dbReference>
<dbReference type="InterPro" id="IPR036322">
    <property type="entry name" value="WD40_repeat_dom_sf"/>
</dbReference>
<dbReference type="RefSeq" id="XP_048134056.1">
    <property type="nucleotide sequence ID" value="XM_048278099.1"/>
</dbReference>
<evidence type="ECO:0000256" key="3">
    <source>
        <dbReference type="SAM" id="MobiDB-lite"/>
    </source>
</evidence>
<dbReference type="InterPro" id="IPR015943">
    <property type="entry name" value="WD40/YVTN_repeat-like_dom_sf"/>
</dbReference>
<keyword evidence="1" id="KW-0677">Repeat</keyword>
<reference evidence="6" key="1">
    <citation type="submission" date="2025-08" db="UniProtKB">
        <authorList>
            <consortium name="RefSeq"/>
        </authorList>
    </citation>
    <scope>IDENTIFICATION</scope>
    <source>
        <tissue evidence="6">Leaf</tissue>
    </source>
</reference>
<dbReference type="Pfam" id="PF00400">
    <property type="entry name" value="WD40"/>
    <property type="match status" value="1"/>
</dbReference>
<evidence type="ECO:0000256" key="1">
    <source>
        <dbReference type="ARBA" id="ARBA00022737"/>
    </source>
</evidence>
<dbReference type="SMART" id="SM00320">
    <property type="entry name" value="WD40"/>
    <property type="match status" value="4"/>
</dbReference>
<name>A0ABM3HBT6_9MYRT</name>
<dbReference type="Gene3D" id="2.130.10.10">
    <property type="entry name" value="YVTN repeat-like/Quinoprotein amine dehydrogenase"/>
    <property type="match status" value="2"/>
</dbReference>
<evidence type="ECO:0000259" key="4">
    <source>
        <dbReference type="Pfam" id="PF23282"/>
    </source>
</evidence>
<accession>A0ABM3HBT6</accession>
<feature type="region of interest" description="Disordered" evidence="3">
    <location>
        <begin position="119"/>
        <end position="138"/>
    </location>
</feature>
<feature type="region of interest" description="Disordered" evidence="3">
    <location>
        <begin position="611"/>
        <end position="647"/>
    </location>
</feature>
<dbReference type="PANTHER" id="PTHR44083">
    <property type="entry name" value="TOPLESS-RELATED PROTEIN 1-RELATED"/>
    <property type="match status" value="1"/>
</dbReference>
<keyword evidence="5" id="KW-1185">Reference proteome</keyword>
<gene>
    <name evidence="6" type="primary">LOC115730737</name>
</gene>
<feature type="repeat" description="WD" evidence="2">
    <location>
        <begin position="428"/>
        <end position="469"/>
    </location>
</feature>
<keyword evidence="2" id="KW-0853">WD repeat</keyword>
<feature type="region of interest" description="Disordered" evidence="3">
    <location>
        <begin position="673"/>
        <end position="702"/>
    </location>
</feature>
<dbReference type="InterPro" id="IPR058192">
    <property type="entry name" value="WHD_ROQ1-like"/>
</dbReference>
<feature type="compositionally biased region" description="Basic residues" evidence="3">
    <location>
        <begin position="692"/>
        <end position="701"/>
    </location>
</feature>
<dbReference type="Pfam" id="PF23282">
    <property type="entry name" value="WHD_ROQ1"/>
    <property type="match status" value="1"/>
</dbReference>